<organism evidence="2 3">
    <name type="scientific">Cupriavidus yeoncheonensis</name>
    <dbReference type="NCBI Taxonomy" id="1462994"/>
    <lineage>
        <taxon>Bacteria</taxon>
        <taxon>Pseudomonadati</taxon>
        <taxon>Pseudomonadota</taxon>
        <taxon>Betaproteobacteria</taxon>
        <taxon>Burkholderiales</taxon>
        <taxon>Burkholderiaceae</taxon>
        <taxon>Cupriavidus</taxon>
    </lineage>
</organism>
<accession>A0A916J1U0</accession>
<name>A0A916J1U0_9BURK</name>
<comment type="caution">
    <text evidence="2">The sequence shown here is derived from an EMBL/GenBank/DDBJ whole genome shotgun (WGS) entry which is preliminary data.</text>
</comment>
<evidence type="ECO:0000313" key="3">
    <source>
        <dbReference type="Proteomes" id="UP000672934"/>
    </source>
</evidence>
<feature type="region of interest" description="Disordered" evidence="1">
    <location>
        <begin position="145"/>
        <end position="173"/>
    </location>
</feature>
<sequence length="258" mass="28646">MHSTKRRTCAAISSPNTVEGFENSVALDCDLRSGSVWSEPLQRNQLARTQLRHIRTVQFCRVGAVFYQYQGGELMMTQHSRLLRYWSNSATGLHCRPSWRAWRKTLPLLSDAGSGWWGACLIAPGRSILVARTLLSIRREGMVNPRDSSRLQPQHGITSHRSQRDASPMSCGSNVDRPAGDFLASHLEAAQSPKRDCIARAVERMPAGLQGLHPIDLDFSYVRIKENFGRGKGAESLPVVSSEAARGRKGKTPWPLGK</sequence>
<feature type="compositionally biased region" description="Polar residues" evidence="1">
    <location>
        <begin position="150"/>
        <end position="160"/>
    </location>
</feature>
<protein>
    <submittedName>
        <fullName evidence="2">Uncharacterized protein</fullName>
    </submittedName>
</protein>
<feature type="region of interest" description="Disordered" evidence="1">
    <location>
        <begin position="232"/>
        <end position="258"/>
    </location>
</feature>
<dbReference type="EMBL" id="CAJPUY010000039">
    <property type="protein sequence ID" value="CAG2157890.1"/>
    <property type="molecule type" value="Genomic_DNA"/>
</dbReference>
<gene>
    <name evidence="2" type="ORF">LMG31506_06155</name>
</gene>
<evidence type="ECO:0000313" key="2">
    <source>
        <dbReference type="EMBL" id="CAG2157890.1"/>
    </source>
</evidence>
<dbReference type="Proteomes" id="UP000672934">
    <property type="component" value="Unassembled WGS sequence"/>
</dbReference>
<reference evidence="2" key="1">
    <citation type="submission" date="2021-03" db="EMBL/GenBank/DDBJ databases">
        <authorList>
            <person name="Peeters C."/>
        </authorList>
    </citation>
    <scope>NUCLEOTIDE SEQUENCE</scope>
    <source>
        <strain evidence="2">LMG 31506</strain>
    </source>
</reference>
<evidence type="ECO:0000256" key="1">
    <source>
        <dbReference type="SAM" id="MobiDB-lite"/>
    </source>
</evidence>
<keyword evidence="3" id="KW-1185">Reference proteome</keyword>
<proteinExistence type="predicted"/>
<dbReference type="AlphaFoldDB" id="A0A916J1U0"/>